<reference evidence="3" key="1">
    <citation type="journal article" date="2017" name="Nature">
        <title>The genome of Chenopodium quinoa.</title>
        <authorList>
            <person name="Jarvis D.E."/>
            <person name="Ho Y.S."/>
            <person name="Lightfoot D.J."/>
            <person name="Schmoeckel S.M."/>
            <person name="Li B."/>
            <person name="Borm T.J.A."/>
            <person name="Ohyanagi H."/>
            <person name="Mineta K."/>
            <person name="Michell C.T."/>
            <person name="Saber N."/>
            <person name="Kharbatia N.M."/>
            <person name="Rupper R.R."/>
            <person name="Sharp A.R."/>
            <person name="Dally N."/>
            <person name="Boughton B.A."/>
            <person name="Woo Y.H."/>
            <person name="Gao G."/>
            <person name="Schijlen E.G.W.M."/>
            <person name="Guo X."/>
            <person name="Momin A.A."/>
            <person name="Negrao S."/>
            <person name="Al-Babili S."/>
            <person name="Gehring C."/>
            <person name="Roessner U."/>
            <person name="Jung C."/>
            <person name="Murphy K."/>
            <person name="Arold S.T."/>
            <person name="Gojobori T."/>
            <person name="van der Linden C.G."/>
            <person name="van Loo E.N."/>
            <person name="Jellen E.N."/>
            <person name="Maughan P.J."/>
            <person name="Tester M."/>
        </authorList>
    </citation>
    <scope>NUCLEOTIDE SEQUENCE [LARGE SCALE GENOMIC DNA]</scope>
    <source>
        <strain evidence="3">cv. PI 614886</strain>
    </source>
</reference>
<dbReference type="AlphaFoldDB" id="A0A803ME52"/>
<evidence type="ECO:0000256" key="1">
    <source>
        <dbReference type="SAM" id="MobiDB-lite"/>
    </source>
</evidence>
<dbReference type="Pfam" id="PF14392">
    <property type="entry name" value="zf-CCHC_4"/>
    <property type="match status" value="1"/>
</dbReference>
<dbReference type="EnsemblPlants" id="AUR62027745-RA">
    <property type="protein sequence ID" value="AUR62027745-RA:cds"/>
    <property type="gene ID" value="AUR62027745"/>
</dbReference>
<dbReference type="Proteomes" id="UP000596660">
    <property type="component" value="Unplaced"/>
</dbReference>
<accession>A0A803ME52</accession>
<protein>
    <recommendedName>
        <fullName evidence="2">Zinc knuckle CX2CX4HX4C domain-containing protein</fullName>
    </recommendedName>
</protein>
<evidence type="ECO:0000259" key="2">
    <source>
        <dbReference type="Pfam" id="PF14392"/>
    </source>
</evidence>
<dbReference type="InterPro" id="IPR025836">
    <property type="entry name" value="Zn_knuckle_CX2CX4HX4C"/>
</dbReference>
<name>A0A803ME52_CHEQI</name>
<reference evidence="3" key="2">
    <citation type="submission" date="2021-03" db="UniProtKB">
        <authorList>
            <consortium name="EnsemblPlants"/>
        </authorList>
    </citation>
    <scope>IDENTIFICATION</scope>
</reference>
<feature type="domain" description="Zinc knuckle CX2CX4HX4C" evidence="2">
    <location>
        <begin position="35"/>
        <end position="82"/>
    </location>
</feature>
<keyword evidence="4" id="KW-1185">Reference proteome</keyword>
<sequence length="406" mass="46500">MEAWERRIFVHIDYLDTLEPGRLPERAELRACMVVDFTQPLIPGCFIPVQGDRVIWVYFRYEGVFRFCKRCSCVGHSTRNCNLRSDVAARRLLRRLGAVERDGLRVLHGPLDYPYYTNYVRGLPDIYRYRNWGLNLTRLEEPEDITIGNKALFNVNSDSDSNSDDSNDIVYFSGSGSSSDSEVAHDNSMEARIDMEAGRGAENPRTLFQTLGISEWAFPPPEPVQFNEETSKIGGYPVGFDPDLHQHLIAQIDMSPEHPLETTTEQQQHIVQPRLNIEGNDEGATSRRIYPTAARSLYLPDSPNTFPTNLNVLMEEKRRSSPKRSRTIERAPSKSCDNDSVREASYDLGWLEWKRLKTLNRWADKGGFNVWQRDKKGNFGFKLKAISDVDMARQWGCASSHHSLVF</sequence>
<evidence type="ECO:0000313" key="4">
    <source>
        <dbReference type="Proteomes" id="UP000596660"/>
    </source>
</evidence>
<evidence type="ECO:0000313" key="3">
    <source>
        <dbReference type="EnsemblPlants" id="AUR62027745-RA:cds"/>
    </source>
</evidence>
<organism evidence="3 4">
    <name type="scientific">Chenopodium quinoa</name>
    <name type="common">Quinoa</name>
    <dbReference type="NCBI Taxonomy" id="63459"/>
    <lineage>
        <taxon>Eukaryota</taxon>
        <taxon>Viridiplantae</taxon>
        <taxon>Streptophyta</taxon>
        <taxon>Embryophyta</taxon>
        <taxon>Tracheophyta</taxon>
        <taxon>Spermatophyta</taxon>
        <taxon>Magnoliopsida</taxon>
        <taxon>eudicotyledons</taxon>
        <taxon>Gunneridae</taxon>
        <taxon>Pentapetalae</taxon>
        <taxon>Caryophyllales</taxon>
        <taxon>Chenopodiaceae</taxon>
        <taxon>Chenopodioideae</taxon>
        <taxon>Atripliceae</taxon>
        <taxon>Chenopodium</taxon>
    </lineage>
</organism>
<feature type="compositionally biased region" description="Basic and acidic residues" evidence="1">
    <location>
        <begin position="326"/>
        <end position="336"/>
    </location>
</feature>
<feature type="region of interest" description="Disordered" evidence="1">
    <location>
        <begin position="316"/>
        <end position="336"/>
    </location>
</feature>
<proteinExistence type="predicted"/>
<dbReference type="Gramene" id="AUR62027745-RA">
    <property type="protein sequence ID" value="AUR62027745-RA:cds"/>
    <property type="gene ID" value="AUR62027745"/>
</dbReference>